<dbReference type="GO" id="GO:0005886">
    <property type="term" value="C:plasma membrane"/>
    <property type="evidence" value="ECO:0007669"/>
    <property type="project" value="UniProtKB-SubCell"/>
</dbReference>
<dbReference type="Gene3D" id="1.20.1640.10">
    <property type="entry name" value="Multidrug efflux transporter AcrB transmembrane domain"/>
    <property type="match status" value="2"/>
</dbReference>
<feature type="domain" description="SSD" evidence="9">
    <location>
        <begin position="234"/>
        <end position="365"/>
    </location>
</feature>
<sequence length="857" mass="90720">MAELLYSLGRWSFRRKWWVLCTWLLVLAAMAGAALSLMRPFTNQFSINNSPAIEATRMLVSNFPDQGNPVTAASVNVVFQAPEGEKLSDPQNVKAIDDVIGALRADLGDLITDTQRFGNPVTKSAELEQQVIQTSVDSGLPEESAREDAENLRLLSQDETIGYTTFALDVETSMDVTQEQRDAVTAAMEKGRAEGLTVEAGGAGFGDPIAIKASSEVVGLVVAFVVLIFTFGSLVAAGLPLITAVIGVGIGVLGILLTTRFVELNNITPTLAIMIGLAVGIDYALFILARYRAERARLEPEKAAGMAVGTAGTAVVFAAVTVIVALAALAVAGIGFLTAMGLLAAFTVFVSLLVALTLVPALLGIVGNKAFAGAIPGVAGNRRGAWRRRPGRSGRSGEAAGAVGAAAEAEAAEVAARPASHRTELHRSESHRSEPHRPQSHRLRSHRRARRGARMSMGRRWVLFVHRVPGLVIAVVVLGLGALSFPVSQLEMALPSDSTSNLETTQRKSADLMAEGFGAGVNSPFLLVVDAHEVSPEAPALSTFMEAQGEAAVENPQRAAALSSFIYAVDTIDGMAGVKNAQLVGANEDSTAAQIMVTPLTGPDDQRTVALSHALRERANQIADATGTTVGLTGLTAVQMDITETLAGAMPVYLGIVVGLAIVLLLLVFRSIMVPLVAGLGFLLSVGAAFGVTVLVWQEGLWGLVGTPAPLISFMPIFLIGVTFGLAMDYQVFLVTRMREHYTHSGGVSRSRYTAVEESIIEGFAQGARVVTAAALIMIAVFVAFIDQPLPFIQIFGFALGMGVLFDAFFVRMALVPAAMFVLGRATWWMPRWLDKALPSLDVEGSALEKKIMGKHD</sequence>
<evidence type="ECO:0000256" key="1">
    <source>
        <dbReference type="ARBA" id="ARBA00004651"/>
    </source>
</evidence>
<dbReference type="EMBL" id="LKST01000002">
    <property type="protein sequence ID" value="KQB84551.1"/>
    <property type="molecule type" value="Genomic_DNA"/>
</dbReference>
<keyword evidence="5 8" id="KW-1133">Transmembrane helix</keyword>
<comment type="caution">
    <text evidence="10">The sequence shown here is derived from an EMBL/GenBank/DDBJ whole genome shotgun (WGS) entry which is preliminary data.</text>
</comment>
<evidence type="ECO:0000259" key="9">
    <source>
        <dbReference type="PROSITE" id="PS50156"/>
    </source>
</evidence>
<comment type="subcellular location">
    <subcellularLocation>
        <location evidence="1">Cell membrane</location>
        <topology evidence="1">Multi-pass membrane protein</topology>
    </subcellularLocation>
</comment>
<dbReference type="SUPFAM" id="SSF82866">
    <property type="entry name" value="Multidrug efflux transporter AcrB transmembrane domain"/>
    <property type="match status" value="2"/>
</dbReference>
<feature type="transmembrane region" description="Helical" evidence="8">
    <location>
        <begin position="461"/>
        <end position="485"/>
    </location>
</feature>
<dbReference type="PATRIC" id="fig|1544416.3.peg.1361"/>
<feature type="transmembrane region" description="Helical" evidence="8">
    <location>
        <begin position="217"/>
        <end position="236"/>
    </location>
</feature>
<proteinExistence type="inferred from homology"/>
<name>A0A0Q0YDZ3_9CORY</name>
<feature type="transmembrane region" description="Helical" evidence="8">
    <location>
        <begin position="271"/>
        <end position="291"/>
    </location>
</feature>
<feature type="transmembrane region" description="Helical" evidence="8">
    <location>
        <begin position="303"/>
        <end position="336"/>
    </location>
</feature>
<feature type="transmembrane region" description="Helical" evidence="8">
    <location>
        <begin position="792"/>
        <end position="823"/>
    </location>
</feature>
<feature type="compositionally biased region" description="Basic residues" evidence="7">
    <location>
        <begin position="438"/>
        <end position="451"/>
    </location>
</feature>
<reference evidence="10 11" key="1">
    <citation type="submission" date="2015-10" db="EMBL/GenBank/DDBJ databases">
        <title>Corynebacteirum lowii and Corynebacterium oculi species nova, derived from human clinical disease and and emended description of Corynebacterium mastiditis.</title>
        <authorList>
            <person name="Bernard K."/>
            <person name="Pacheco A.L."/>
            <person name="Mcdougall C."/>
            <person name="Burtx T."/>
            <person name="Weibe D."/>
            <person name="Tyler S."/>
            <person name="Olson A.B."/>
            <person name="Cnockaert M."/>
            <person name="Eguchi H."/>
            <person name="Kuwahara T."/>
            <person name="Nakayama-Imaohji H."/>
            <person name="Boudewijins M."/>
            <person name="Van Hoecke F."/>
            <person name="Bernier A.-M."/>
            <person name="Vandamme P."/>
        </authorList>
    </citation>
    <scope>NUCLEOTIDE SEQUENCE [LARGE SCALE GENOMIC DNA]</scope>
    <source>
        <strain evidence="10 11">NML 130210</strain>
    </source>
</reference>
<keyword evidence="11" id="KW-1185">Reference proteome</keyword>
<evidence type="ECO:0000256" key="7">
    <source>
        <dbReference type="SAM" id="MobiDB-lite"/>
    </source>
</evidence>
<gene>
    <name evidence="10" type="primary">ydfJ_1</name>
    <name evidence="10" type="ORF">Cocul_01354</name>
</gene>
<feature type="region of interest" description="Disordered" evidence="7">
    <location>
        <begin position="416"/>
        <end position="451"/>
    </location>
</feature>
<feature type="transmembrane region" description="Helical" evidence="8">
    <location>
        <begin position="650"/>
        <end position="669"/>
    </location>
</feature>
<feature type="transmembrane region" description="Helical" evidence="8">
    <location>
        <begin position="709"/>
        <end position="730"/>
    </location>
</feature>
<dbReference type="PANTHER" id="PTHR33406">
    <property type="entry name" value="MEMBRANE PROTEIN MJ1562-RELATED"/>
    <property type="match status" value="1"/>
</dbReference>
<dbReference type="InterPro" id="IPR050545">
    <property type="entry name" value="Mycobact_MmpL"/>
</dbReference>
<evidence type="ECO:0000313" key="10">
    <source>
        <dbReference type="EMBL" id="KQB84551.1"/>
    </source>
</evidence>
<dbReference type="STRING" id="1544416.Cocul_01354"/>
<keyword evidence="3" id="KW-1003">Cell membrane</keyword>
<evidence type="ECO:0000256" key="5">
    <source>
        <dbReference type="ARBA" id="ARBA00022989"/>
    </source>
</evidence>
<feature type="transmembrane region" description="Helical" evidence="8">
    <location>
        <begin position="342"/>
        <end position="366"/>
    </location>
</feature>
<dbReference type="PANTHER" id="PTHR33406:SF11">
    <property type="entry name" value="MEMBRANE PROTEIN SCO6666-RELATED"/>
    <property type="match status" value="1"/>
</dbReference>
<dbReference type="InterPro" id="IPR004869">
    <property type="entry name" value="MMPL_dom"/>
</dbReference>
<dbReference type="AlphaFoldDB" id="A0A0Q0YDZ3"/>
<evidence type="ECO:0000256" key="3">
    <source>
        <dbReference type="ARBA" id="ARBA00022475"/>
    </source>
</evidence>
<evidence type="ECO:0000256" key="2">
    <source>
        <dbReference type="ARBA" id="ARBA00010157"/>
    </source>
</evidence>
<feature type="compositionally biased region" description="Basic and acidic residues" evidence="7">
    <location>
        <begin position="421"/>
        <end position="437"/>
    </location>
</feature>
<keyword evidence="4 8" id="KW-0812">Transmembrane</keyword>
<evidence type="ECO:0000313" key="11">
    <source>
        <dbReference type="Proteomes" id="UP000050517"/>
    </source>
</evidence>
<protein>
    <submittedName>
        <fullName evidence="10">Membrane protein YdfJ</fullName>
    </submittedName>
</protein>
<organism evidence="10 11">
    <name type="scientific">Corynebacterium oculi</name>
    <dbReference type="NCBI Taxonomy" id="1544416"/>
    <lineage>
        <taxon>Bacteria</taxon>
        <taxon>Bacillati</taxon>
        <taxon>Actinomycetota</taxon>
        <taxon>Actinomycetes</taxon>
        <taxon>Mycobacteriales</taxon>
        <taxon>Corynebacteriaceae</taxon>
        <taxon>Corynebacterium</taxon>
    </lineage>
</organism>
<dbReference type="Proteomes" id="UP000050517">
    <property type="component" value="Unassembled WGS sequence"/>
</dbReference>
<dbReference type="RefSeq" id="WP_055122464.1">
    <property type="nucleotide sequence ID" value="NZ_LKST01000002.1"/>
</dbReference>
<feature type="transmembrane region" description="Helical" evidence="8">
    <location>
        <begin position="767"/>
        <end position="786"/>
    </location>
</feature>
<accession>A0A0Q0YDZ3</accession>
<dbReference type="PROSITE" id="PS50156">
    <property type="entry name" value="SSD"/>
    <property type="match status" value="1"/>
</dbReference>
<evidence type="ECO:0000256" key="4">
    <source>
        <dbReference type="ARBA" id="ARBA00022692"/>
    </source>
</evidence>
<keyword evidence="6 8" id="KW-0472">Membrane</keyword>
<comment type="similarity">
    <text evidence="2">Belongs to the resistance-nodulation-cell division (RND) (TC 2.A.6) family. MmpL subfamily.</text>
</comment>
<evidence type="ECO:0000256" key="6">
    <source>
        <dbReference type="ARBA" id="ARBA00023136"/>
    </source>
</evidence>
<dbReference type="Pfam" id="PF03176">
    <property type="entry name" value="MMPL"/>
    <property type="match status" value="2"/>
</dbReference>
<evidence type="ECO:0000256" key="8">
    <source>
        <dbReference type="SAM" id="Phobius"/>
    </source>
</evidence>
<feature type="transmembrane region" description="Helical" evidence="8">
    <location>
        <begin position="676"/>
        <end position="697"/>
    </location>
</feature>
<dbReference type="InterPro" id="IPR000731">
    <property type="entry name" value="SSD"/>
</dbReference>